<dbReference type="RefSeq" id="WP_208719395.1">
    <property type="nucleotide sequence ID" value="NZ_RAWG01000270.1"/>
</dbReference>
<keyword evidence="4" id="KW-0648">Protein biosynthesis</keyword>
<comment type="function">
    <text evidence="5">Removes the formyl group from the N-terminal Met of newly synthesized proteins.</text>
</comment>
<name>A0A3A8NC44_9BACT</name>
<evidence type="ECO:0000256" key="2">
    <source>
        <dbReference type="ARBA" id="ARBA00022723"/>
    </source>
</evidence>
<dbReference type="Pfam" id="PF01327">
    <property type="entry name" value="Pep_deformylase"/>
    <property type="match status" value="1"/>
</dbReference>
<dbReference type="Proteomes" id="UP000273405">
    <property type="component" value="Unassembled WGS sequence"/>
</dbReference>
<keyword evidence="3" id="KW-0378">Hydrolase</keyword>
<evidence type="ECO:0000256" key="4">
    <source>
        <dbReference type="ARBA" id="ARBA00022917"/>
    </source>
</evidence>
<evidence type="ECO:0000313" key="7">
    <source>
        <dbReference type="Proteomes" id="UP000273405"/>
    </source>
</evidence>
<evidence type="ECO:0000256" key="1">
    <source>
        <dbReference type="ARBA" id="ARBA00010759"/>
    </source>
</evidence>
<dbReference type="Gene3D" id="3.90.45.10">
    <property type="entry name" value="Peptide deformylase"/>
    <property type="match status" value="1"/>
</dbReference>
<dbReference type="GO" id="GO:0006412">
    <property type="term" value="P:translation"/>
    <property type="evidence" value="ECO:0007669"/>
    <property type="project" value="UniProtKB-KW"/>
</dbReference>
<comment type="similarity">
    <text evidence="1">Belongs to the polypeptide deformylase family.</text>
</comment>
<protein>
    <submittedName>
        <fullName evidence="6">Peptide deformylase</fullName>
    </submittedName>
</protein>
<dbReference type="EMBL" id="RAWG01000270">
    <property type="protein sequence ID" value="RKH36944.1"/>
    <property type="molecule type" value="Genomic_DNA"/>
</dbReference>
<reference evidence="7" key="1">
    <citation type="submission" date="2018-09" db="EMBL/GenBank/DDBJ databases">
        <authorList>
            <person name="Livingstone P.G."/>
            <person name="Whitworth D.E."/>
        </authorList>
    </citation>
    <scope>NUCLEOTIDE SEQUENCE [LARGE SCALE GENOMIC DNA]</scope>
    <source>
        <strain evidence="7">CA040B</strain>
    </source>
</reference>
<accession>A0A3A8NC44</accession>
<dbReference type="AlphaFoldDB" id="A0A3A8NC44"/>
<dbReference type="SUPFAM" id="SSF56420">
    <property type="entry name" value="Peptide deformylase"/>
    <property type="match status" value="1"/>
</dbReference>
<dbReference type="GO" id="GO:0042586">
    <property type="term" value="F:peptide deformylase activity"/>
    <property type="evidence" value="ECO:0007669"/>
    <property type="project" value="InterPro"/>
</dbReference>
<evidence type="ECO:0000256" key="5">
    <source>
        <dbReference type="ARBA" id="ARBA00037114"/>
    </source>
</evidence>
<gene>
    <name evidence="6" type="ORF">D7X12_31315</name>
</gene>
<feature type="non-terminal residue" evidence="6">
    <location>
        <position position="59"/>
    </location>
</feature>
<keyword evidence="2" id="KW-0479">Metal-binding</keyword>
<dbReference type="GO" id="GO:0046872">
    <property type="term" value="F:metal ion binding"/>
    <property type="evidence" value="ECO:0007669"/>
    <property type="project" value="UniProtKB-KW"/>
</dbReference>
<comment type="caution">
    <text evidence="6">The sequence shown here is derived from an EMBL/GenBank/DDBJ whole genome shotgun (WGS) entry which is preliminary data.</text>
</comment>
<organism evidence="6 7">
    <name type="scientific">Corallococcus sicarius</name>
    <dbReference type="NCBI Taxonomy" id="2316726"/>
    <lineage>
        <taxon>Bacteria</taxon>
        <taxon>Pseudomonadati</taxon>
        <taxon>Myxococcota</taxon>
        <taxon>Myxococcia</taxon>
        <taxon>Myxococcales</taxon>
        <taxon>Cystobacterineae</taxon>
        <taxon>Myxococcaceae</taxon>
        <taxon>Corallococcus</taxon>
    </lineage>
</organism>
<evidence type="ECO:0000256" key="3">
    <source>
        <dbReference type="ARBA" id="ARBA00022801"/>
    </source>
</evidence>
<evidence type="ECO:0000313" key="6">
    <source>
        <dbReference type="EMBL" id="RKH36944.1"/>
    </source>
</evidence>
<dbReference type="InterPro" id="IPR023635">
    <property type="entry name" value="Peptide_deformylase"/>
</dbReference>
<dbReference type="PANTHER" id="PTHR10458:SF2">
    <property type="entry name" value="PEPTIDE DEFORMYLASE, MITOCHONDRIAL"/>
    <property type="match status" value="1"/>
</dbReference>
<dbReference type="PANTHER" id="PTHR10458">
    <property type="entry name" value="PEPTIDE DEFORMYLASE"/>
    <property type="match status" value="1"/>
</dbReference>
<proteinExistence type="inferred from homology"/>
<dbReference type="InterPro" id="IPR036821">
    <property type="entry name" value="Peptide_deformylase_sf"/>
</dbReference>
<sequence>MVLKIVQAGEPVLRQRARELTPEEIGSAETRQLIALMRDTMRDAPGVGLAAPQVGVGVR</sequence>
<keyword evidence="7" id="KW-1185">Reference proteome</keyword>